<feature type="transmembrane region" description="Helical" evidence="8">
    <location>
        <begin position="188"/>
        <end position="211"/>
    </location>
</feature>
<feature type="transmembrane region" description="Helical" evidence="8">
    <location>
        <begin position="318"/>
        <end position="335"/>
    </location>
</feature>
<dbReference type="PRINTS" id="PR00171">
    <property type="entry name" value="SUGRTRNSPORT"/>
</dbReference>
<keyword evidence="11" id="KW-1185">Reference proteome</keyword>
<dbReference type="InterPro" id="IPR005828">
    <property type="entry name" value="MFS_sugar_transport-like"/>
</dbReference>
<feature type="transmembrane region" description="Helical" evidence="8">
    <location>
        <begin position="280"/>
        <end position="303"/>
    </location>
</feature>
<feature type="transmembrane region" description="Helical" evidence="8">
    <location>
        <begin position="101"/>
        <end position="119"/>
    </location>
</feature>
<dbReference type="PROSITE" id="PS00217">
    <property type="entry name" value="SUGAR_TRANSPORT_2"/>
    <property type="match status" value="1"/>
</dbReference>
<sequence>SWKFLIPFLKMAFHSKQLPSTVPKSSRTVAILLILTSMVTSTTYGYDGSMMTALNILPSYTDYFTLTTATLGLNTGAVYIGCVLSSFAFAKLPDYVGRRYALFYGAIFTLIGVVLQTAAQHIAMFVVGRIVIGFGVGACSIAAPVYLAETLPVKWRAWGIGIYFDFWYVGALISAGVTYGTAQMDSTWAWRLPSFLQGLFSLMCLVLLPFVPESPRWLQASGYHDEARVALAHIYSNGDIDDEQVVAHLHQISDAIAFEQSHETVSALKMLESPSLRRRLFIVASVALFSMLSGNAVITYYLGKMLTGAGITDSNAQLKINICLNAWCLVISLFGTSFADSLGRKPLAAISTALMVVFMFMFGALTCVYGLSTNTSAIYATVASIFFFQGSYSLGWTPLCTMYPPEILNYGMRSTGMAFYTFIVNGTGLFNAFTFPFALKGIGWKMYMIQGTWDIIELAVVLFFYVETKGKTLEEIDVIFEGERLVDTEKVEQSDNSDSSPAIKDFPIVKEQLIGIN</sequence>
<evidence type="ECO:0000313" key="11">
    <source>
        <dbReference type="Proteomes" id="UP000315522"/>
    </source>
</evidence>
<feature type="transmembrane region" description="Helical" evidence="8">
    <location>
        <begin position="417"/>
        <end position="438"/>
    </location>
</feature>
<dbReference type="InterPro" id="IPR036259">
    <property type="entry name" value="MFS_trans_sf"/>
</dbReference>
<dbReference type="Proteomes" id="UP000315522">
    <property type="component" value="Unassembled WGS sequence"/>
</dbReference>
<evidence type="ECO:0000256" key="2">
    <source>
        <dbReference type="ARBA" id="ARBA00010992"/>
    </source>
</evidence>
<evidence type="ECO:0000256" key="3">
    <source>
        <dbReference type="ARBA" id="ARBA00022448"/>
    </source>
</evidence>
<feature type="transmembrane region" description="Helical" evidence="8">
    <location>
        <begin position="377"/>
        <end position="396"/>
    </location>
</feature>
<dbReference type="AlphaFoldDB" id="A0A559M5B7"/>
<dbReference type="NCBIfam" id="TIGR00879">
    <property type="entry name" value="SP"/>
    <property type="match status" value="1"/>
</dbReference>
<accession>A0A559M5B7</accession>
<comment type="caution">
    <text evidence="10">The sequence shown here is derived from an EMBL/GenBank/DDBJ whole genome shotgun (WGS) entry which is preliminary data.</text>
</comment>
<evidence type="ECO:0000256" key="4">
    <source>
        <dbReference type="ARBA" id="ARBA00022692"/>
    </source>
</evidence>
<keyword evidence="6 8" id="KW-0472">Membrane</keyword>
<evidence type="ECO:0000259" key="9">
    <source>
        <dbReference type="PROSITE" id="PS50850"/>
    </source>
</evidence>
<evidence type="ECO:0000256" key="7">
    <source>
        <dbReference type="RuleBase" id="RU003346"/>
    </source>
</evidence>
<evidence type="ECO:0000256" key="8">
    <source>
        <dbReference type="SAM" id="Phobius"/>
    </source>
</evidence>
<dbReference type="GO" id="GO:0005351">
    <property type="term" value="F:carbohydrate:proton symporter activity"/>
    <property type="evidence" value="ECO:0007669"/>
    <property type="project" value="TreeGrafter"/>
</dbReference>
<dbReference type="InterPro" id="IPR005829">
    <property type="entry name" value="Sugar_transporter_CS"/>
</dbReference>
<dbReference type="InterPro" id="IPR020846">
    <property type="entry name" value="MFS_dom"/>
</dbReference>
<evidence type="ECO:0000256" key="5">
    <source>
        <dbReference type="ARBA" id="ARBA00022989"/>
    </source>
</evidence>
<feature type="transmembrane region" description="Helical" evidence="8">
    <location>
        <begin position="347"/>
        <end position="371"/>
    </location>
</feature>
<proteinExistence type="inferred from homology"/>
<dbReference type="GO" id="GO:0016020">
    <property type="term" value="C:membrane"/>
    <property type="evidence" value="ECO:0007669"/>
    <property type="project" value="UniProtKB-SubCell"/>
</dbReference>
<evidence type="ECO:0000256" key="6">
    <source>
        <dbReference type="ARBA" id="ARBA00023136"/>
    </source>
</evidence>
<comment type="similarity">
    <text evidence="2 7">Belongs to the major facilitator superfamily. Sugar transporter (TC 2.A.1.1) family.</text>
</comment>
<feature type="domain" description="Major facilitator superfamily (MFS) profile" evidence="9">
    <location>
        <begin position="33"/>
        <end position="469"/>
    </location>
</feature>
<keyword evidence="4 8" id="KW-0812">Transmembrane</keyword>
<feature type="transmembrane region" description="Helical" evidence="8">
    <location>
        <begin position="69"/>
        <end position="89"/>
    </location>
</feature>
<protein>
    <submittedName>
        <fullName evidence="10">Lactose permease</fullName>
    </submittedName>
</protein>
<feature type="transmembrane region" description="Helical" evidence="8">
    <location>
        <begin position="160"/>
        <end position="182"/>
    </location>
</feature>
<dbReference type="InterPro" id="IPR003663">
    <property type="entry name" value="Sugar/inositol_transpt"/>
</dbReference>
<dbReference type="Gene3D" id="1.20.1250.20">
    <property type="entry name" value="MFS general substrate transporter like domains"/>
    <property type="match status" value="1"/>
</dbReference>
<keyword evidence="5 8" id="KW-1133">Transmembrane helix</keyword>
<feature type="non-terminal residue" evidence="10">
    <location>
        <position position="1"/>
    </location>
</feature>
<dbReference type="SUPFAM" id="SSF103473">
    <property type="entry name" value="MFS general substrate transporter"/>
    <property type="match status" value="1"/>
</dbReference>
<dbReference type="FunFam" id="1.20.1250.20:FF:000134">
    <property type="entry name" value="MFS sugar transporter protein"/>
    <property type="match status" value="1"/>
</dbReference>
<evidence type="ECO:0000313" key="10">
    <source>
        <dbReference type="EMBL" id="TVY88145.1"/>
    </source>
</evidence>
<dbReference type="PROSITE" id="PS50850">
    <property type="entry name" value="MFS"/>
    <property type="match status" value="1"/>
</dbReference>
<dbReference type="InterPro" id="IPR050360">
    <property type="entry name" value="MFS_Sugar_Transporters"/>
</dbReference>
<reference evidence="10 11" key="1">
    <citation type="submission" date="2018-05" db="EMBL/GenBank/DDBJ databases">
        <title>Genome sequencing and assembly of the regulated plant pathogen Lachnellula willkommii and related sister species for the development of diagnostic species identification markers.</title>
        <authorList>
            <person name="Giroux E."/>
            <person name="Bilodeau G."/>
        </authorList>
    </citation>
    <scope>NUCLEOTIDE SEQUENCE [LARGE SCALE GENOMIC DNA]</scope>
    <source>
        <strain evidence="10 11">CBS 172.35</strain>
    </source>
</reference>
<organism evidence="10 11">
    <name type="scientific">Lachnellula willkommii</name>
    <dbReference type="NCBI Taxonomy" id="215461"/>
    <lineage>
        <taxon>Eukaryota</taxon>
        <taxon>Fungi</taxon>
        <taxon>Dikarya</taxon>
        <taxon>Ascomycota</taxon>
        <taxon>Pezizomycotina</taxon>
        <taxon>Leotiomycetes</taxon>
        <taxon>Helotiales</taxon>
        <taxon>Lachnaceae</taxon>
        <taxon>Lachnellula</taxon>
    </lineage>
</organism>
<dbReference type="EMBL" id="QGML01001907">
    <property type="protein sequence ID" value="TVY88145.1"/>
    <property type="molecule type" value="Genomic_DNA"/>
</dbReference>
<comment type="subcellular location">
    <subcellularLocation>
        <location evidence="1">Membrane</location>
        <topology evidence="1">Multi-pass membrane protein</topology>
    </subcellularLocation>
</comment>
<feature type="transmembrane region" description="Helical" evidence="8">
    <location>
        <begin position="125"/>
        <end position="148"/>
    </location>
</feature>
<dbReference type="Pfam" id="PF00083">
    <property type="entry name" value="Sugar_tr"/>
    <property type="match status" value="1"/>
</dbReference>
<dbReference type="PANTHER" id="PTHR48022">
    <property type="entry name" value="PLASTIDIC GLUCOSE TRANSPORTER 4"/>
    <property type="match status" value="1"/>
</dbReference>
<evidence type="ECO:0000256" key="1">
    <source>
        <dbReference type="ARBA" id="ARBA00004141"/>
    </source>
</evidence>
<name>A0A559M5B7_9HELO</name>
<dbReference type="PANTHER" id="PTHR48022:SF31">
    <property type="entry name" value="HEXOSE TRANSPORTER"/>
    <property type="match status" value="1"/>
</dbReference>
<gene>
    <name evidence="10" type="primary">LAC12_4</name>
    <name evidence="10" type="ORF">LAWI1_G006994</name>
</gene>
<keyword evidence="3 7" id="KW-0813">Transport</keyword>